<gene>
    <name evidence="7" type="ORF">D9758_012310</name>
</gene>
<sequence length="327" mass="36679">MSSSHICPVNIPDRNGLRGWLIAAAAAPAAVTTRKAAMRFLTGPKGLATSIIHECNDFGLQGLSYCHEKITEYRLKKDDLASLICDCKMWQLICVDPEHLATPEWRKILDHKTFIKNLILFCSIGTIARGFIGEQTSLIGLSATCAPGAHTIDICNSLGLYGDSYHLVRRSNERENMFLTVESLERSKGVSKYARILEYLQSGRKAVIHVNTIPEAYDIYEFLWNHVPPGTSPLHRMQMYHALCTDKYNCETFERIDNDPRLQVVIATVAFTQGINRKKILDSISYNFPLTLDEYWQAKGRAGRNPDVICRGIALVPSSVTKEAKCN</sequence>
<evidence type="ECO:0000256" key="5">
    <source>
        <dbReference type="ARBA" id="ARBA00034808"/>
    </source>
</evidence>
<dbReference type="InterPro" id="IPR001650">
    <property type="entry name" value="Helicase_C-like"/>
</dbReference>
<dbReference type="PANTHER" id="PTHR13710">
    <property type="entry name" value="DNA HELICASE RECQ FAMILY MEMBER"/>
    <property type="match status" value="1"/>
</dbReference>
<dbReference type="GO" id="GO:0009378">
    <property type="term" value="F:four-way junction helicase activity"/>
    <property type="evidence" value="ECO:0007669"/>
    <property type="project" value="TreeGrafter"/>
</dbReference>
<evidence type="ECO:0000256" key="2">
    <source>
        <dbReference type="ARBA" id="ARBA00023125"/>
    </source>
</evidence>
<comment type="catalytic activity">
    <reaction evidence="4">
        <text>Couples ATP hydrolysis with the unwinding of duplex DNA by translocating in the 3'-5' direction.</text>
        <dbReference type="EC" id="5.6.2.4"/>
    </reaction>
</comment>
<evidence type="ECO:0000256" key="1">
    <source>
        <dbReference type="ARBA" id="ARBA00005446"/>
    </source>
</evidence>
<evidence type="ECO:0000256" key="3">
    <source>
        <dbReference type="ARBA" id="ARBA00023235"/>
    </source>
</evidence>
<dbReference type="EC" id="5.6.2.4" evidence="5"/>
<reference evidence="7 8" key="1">
    <citation type="journal article" date="2020" name="ISME J.">
        <title>Uncovering the hidden diversity of litter-decomposition mechanisms in mushroom-forming fungi.</title>
        <authorList>
            <person name="Floudas D."/>
            <person name="Bentzer J."/>
            <person name="Ahren D."/>
            <person name="Johansson T."/>
            <person name="Persson P."/>
            <person name="Tunlid A."/>
        </authorList>
    </citation>
    <scope>NUCLEOTIDE SEQUENCE [LARGE SCALE GENOMIC DNA]</scope>
    <source>
        <strain evidence="7 8">CBS 291.85</strain>
    </source>
</reference>
<dbReference type="EMBL" id="JAACJM010000127">
    <property type="protein sequence ID" value="KAF5344238.1"/>
    <property type="molecule type" value="Genomic_DNA"/>
</dbReference>
<protein>
    <recommendedName>
        <fullName evidence="5">DNA 3'-5' helicase</fullName>
        <ecNumber evidence="5">5.6.2.4</ecNumber>
    </recommendedName>
</protein>
<feature type="domain" description="Helicase C-terminal" evidence="6">
    <location>
        <begin position="192"/>
        <end position="327"/>
    </location>
</feature>
<dbReference type="GO" id="GO:0005694">
    <property type="term" value="C:chromosome"/>
    <property type="evidence" value="ECO:0007669"/>
    <property type="project" value="TreeGrafter"/>
</dbReference>
<dbReference type="GO" id="GO:0043138">
    <property type="term" value="F:3'-5' DNA helicase activity"/>
    <property type="evidence" value="ECO:0007669"/>
    <property type="project" value="UniProtKB-EC"/>
</dbReference>
<evidence type="ECO:0000256" key="4">
    <source>
        <dbReference type="ARBA" id="ARBA00034617"/>
    </source>
</evidence>
<dbReference type="OrthoDB" id="3260945at2759"/>
<dbReference type="PANTHER" id="PTHR13710:SF105">
    <property type="entry name" value="ATP-DEPENDENT DNA HELICASE Q1"/>
    <property type="match status" value="1"/>
</dbReference>
<dbReference type="Gene3D" id="3.40.50.300">
    <property type="entry name" value="P-loop containing nucleotide triphosphate hydrolases"/>
    <property type="match status" value="1"/>
</dbReference>
<dbReference type="PROSITE" id="PS51194">
    <property type="entry name" value="HELICASE_CTER"/>
    <property type="match status" value="1"/>
</dbReference>
<accession>A0A8H5CML1</accession>
<dbReference type="GO" id="GO:0006281">
    <property type="term" value="P:DNA repair"/>
    <property type="evidence" value="ECO:0007669"/>
    <property type="project" value="TreeGrafter"/>
</dbReference>
<keyword evidence="8" id="KW-1185">Reference proteome</keyword>
<proteinExistence type="inferred from homology"/>
<keyword evidence="2" id="KW-0238">DNA-binding</keyword>
<dbReference type="Pfam" id="PF00271">
    <property type="entry name" value="Helicase_C"/>
    <property type="match status" value="1"/>
</dbReference>
<dbReference type="GO" id="GO:0006310">
    <property type="term" value="P:DNA recombination"/>
    <property type="evidence" value="ECO:0007669"/>
    <property type="project" value="TreeGrafter"/>
</dbReference>
<dbReference type="GO" id="GO:0003677">
    <property type="term" value="F:DNA binding"/>
    <property type="evidence" value="ECO:0007669"/>
    <property type="project" value="UniProtKB-KW"/>
</dbReference>
<comment type="similarity">
    <text evidence="1">Belongs to the helicase family. RecQ subfamily.</text>
</comment>
<dbReference type="AlphaFoldDB" id="A0A8H5CML1"/>
<name>A0A8H5CML1_9AGAR</name>
<dbReference type="SUPFAM" id="SSF52540">
    <property type="entry name" value="P-loop containing nucleoside triphosphate hydrolases"/>
    <property type="match status" value="1"/>
</dbReference>
<evidence type="ECO:0000313" key="7">
    <source>
        <dbReference type="EMBL" id="KAF5344238.1"/>
    </source>
</evidence>
<comment type="caution">
    <text evidence="7">The sequence shown here is derived from an EMBL/GenBank/DDBJ whole genome shotgun (WGS) entry which is preliminary data.</text>
</comment>
<organism evidence="7 8">
    <name type="scientific">Tetrapyrgos nigripes</name>
    <dbReference type="NCBI Taxonomy" id="182062"/>
    <lineage>
        <taxon>Eukaryota</taxon>
        <taxon>Fungi</taxon>
        <taxon>Dikarya</taxon>
        <taxon>Basidiomycota</taxon>
        <taxon>Agaricomycotina</taxon>
        <taxon>Agaricomycetes</taxon>
        <taxon>Agaricomycetidae</taxon>
        <taxon>Agaricales</taxon>
        <taxon>Marasmiineae</taxon>
        <taxon>Marasmiaceae</taxon>
        <taxon>Tetrapyrgos</taxon>
    </lineage>
</organism>
<dbReference type="GO" id="GO:0005737">
    <property type="term" value="C:cytoplasm"/>
    <property type="evidence" value="ECO:0007669"/>
    <property type="project" value="TreeGrafter"/>
</dbReference>
<dbReference type="InterPro" id="IPR027417">
    <property type="entry name" value="P-loop_NTPase"/>
</dbReference>
<keyword evidence="3" id="KW-0413">Isomerase</keyword>
<dbReference type="Proteomes" id="UP000559256">
    <property type="component" value="Unassembled WGS sequence"/>
</dbReference>
<evidence type="ECO:0000313" key="8">
    <source>
        <dbReference type="Proteomes" id="UP000559256"/>
    </source>
</evidence>
<evidence type="ECO:0000259" key="6">
    <source>
        <dbReference type="PROSITE" id="PS51194"/>
    </source>
</evidence>